<dbReference type="AlphaFoldDB" id="A0A1W6A058"/>
<name>A0A1W6A058_9BACI</name>
<dbReference type="Gene3D" id="3.40.30.10">
    <property type="entry name" value="Glutaredoxin"/>
    <property type="match status" value="1"/>
</dbReference>
<feature type="binding site" evidence="3">
    <location>
        <position position="66"/>
    </location>
    <ligand>
        <name>Cu cation</name>
        <dbReference type="ChEBI" id="CHEBI:23378"/>
    </ligand>
</feature>
<proteinExistence type="inferred from homology"/>
<dbReference type="RefSeq" id="WP_085031448.1">
    <property type="nucleotide sequence ID" value="NZ_CP020772.1"/>
</dbReference>
<evidence type="ECO:0000259" key="5">
    <source>
        <dbReference type="PROSITE" id="PS51352"/>
    </source>
</evidence>
<dbReference type="PROSITE" id="PS51352">
    <property type="entry name" value="THIOREDOXIN_2"/>
    <property type="match status" value="1"/>
</dbReference>
<keyword evidence="7" id="KW-1185">Reference proteome</keyword>
<dbReference type="InterPro" id="IPR003782">
    <property type="entry name" value="SCO1/SenC"/>
</dbReference>
<keyword evidence="2 3" id="KW-0186">Copper</keyword>
<dbReference type="PANTHER" id="PTHR12151">
    <property type="entry name" value="ELECTRON TRANSPORT PROTIN SCO1/SENC FAMILY MEMBER"/>
    <property type="match status" value="1"/>
</dbReference>
<evidence type="ECO:0000256" key="1">
    <source>
        <dbReference type="ARBA" id="ARBA00010996"/>
    </source>
</evidence>
<dbReference type="SUPFAM" id="SSF52833">
    <property type="entry name" value="Thioredoxin-like"/>
    <property type="match status" value="1"/>
</dbReference>
<dbReference type="EMBL" id="CP020772">
    <property type="protein sequence ID" value="ARI78923.1"/>
    <property type="molecule type" value="Genomic_DNA"/>
</dbReference>
<evidence type="ECO:0000256" key="4">
    <source>
        <dbReference type="PIRSR" id="PIRSR603782-2"/>
    </source>
</evidence>
<dbReference type="CDD" id="cd02968">
    <property type="entry name" value="SCO"/>
    <property type="match status" value="1"/>
</dbReference>
<feature type="binding site" evidence="3">
    <location>
        <position position="152"/>
    </location>
    <ligand>
        <name>Cu cation</name>
        <dbReference type="ChEBI" id="CHEBI:23378"/>
    </ligand>
</feature>
<accession>A0A1W6A058</accession>
<feature type="disulfide bond" description="Redox-active" evidence="4">
    <location>
        <begin position="62"/>
        <end position="66"/>
    </location>
</feature>
<feature type="domain" description="Thioredoxin" evidence="5">
    <location>
        <begin position="24"/>
        <end position="186"/>
    </location>
</feature>
<dbReference type="GO" id="GO:0046872">
    <property type="term" value="F:metal ion binding"/>
    <property type="evidence" value="ECO:0007669"/>
    <property type="project" value="UniProtKB-KW"/>
</dbReference>
<evidence type="ECO:0000256" key="3">
    <source>
        <dbReference type="PIRSR" id="PIRSR603782-1"/>
    </source>
</evidence>
<dbReference type="STRING" id="402384.HM131_19750"/>
<dbReference type="InterPro" id="IPR036249">
    <property type="entry name" value="Thioredoxin-like_sf"/>
</dbReference>
<dbReference type="PROSITE" id="PS51257">
    <property type="entry name" value="PROKAR_LIPOPROTEIN"/>
    <property type="match status" value="1"/>
</dbReference>
<comment type="similarity">
    <text evidence="1">Belongs to the SCO1/2 family.</text>
</comment>
<evidence type="ECO:0000313" key="7">
    <source>
        <dbReference type="Proteomes" id="UP000192527"/>
    </source>
</evidence>
<dbReference type="PANTHER" id="PTHR12151:SF25">
    <property type="entry name" value="LINALOOL DEHYDRATASE_ISOMERASE DOMAIN-CONTAINING PROTEIN"/>
    <property type="match status" value="1"/>
</dbReference>
<keyword evidence="3" id="KW-0479">Metal-binding</keyword>
<organism evidence="6 7">
    <name type="scientific">Halobacillus mangrovi</name>
    <dbReference type="NCBI Taxonomy" id="402384"/>
    <lineage>
        <taxon>Bacteria</taxon>
        <taxon>Bacillati</taxon>
        <taxon>Bacillota</taxon>
        <taxon>Bacilli</taxon>
        <taxon>Bacillales</taxon>
        <taxon>Bacillaceae</taxon>
        <taxon>Halobacillus</taxon>
    </lineage>
</organism>
<feature type="binding site" evidence="3">
    <location>
        <position position="62"/>
    </location>
    <ligand>
        <name>Cu cation</name>
        <dbReference type="ChEBI" id="CHEBI:23378"/>
    </ligand>
</feature>
<keyword evidence="4" id="KW-1015">Disulfide bond</keyword>
<evidence type="ECO:0000313" key="6">
    <source>
        <dbReference type="EMBL" id="ARI78923.1"/>
    </source>
</evidence>
<sequence>MKVWKYSFILLLLIITACGQKIEGNMSEEVQAFNFTTQDQNQLSNEDLKGEWWVANTIFTSCETVCPPMTRNMSILQDKLEKEELDVQLVSFSIDPETDTPSKLKEYGDKFGADYSNWTFLTGYDFQTIKEFSIKSFKSLVDELPDSDQYMHGTSFFLVNPEGEAIKKYKGTSEEEMQKIVEDLKKVK</sequence>
<dbReference type="InterPro" id="IPR013766">
    <property type="entry name" value="Thioredoxin_domain"/>
</dbReference>
<reference evidence="6 7" key="1">
    <citation type="submission" date="2017-04" db="EMBL/GenBank/DDBJ databases">
        <title>The whole genome sequencing and assembly of Halobacillus mangrovi strain.</title>
        <authorList>
            <person name="Lee S.-J."/>
            <person name="Park M.-K."/>
            <person name="Kim J.-Y."/>
            <person name="Lee Y.-J."/>
            <person name="Yi H."/>
            <person name="Bahn Y.-S."/>
            <person name="Kim J.F."/>
            <person name="Lee D.-W."/>
        </authorList>
    </citation>
    <scope>NUCLEOTIDE SEQUENCE [LARGE SCALE GENOMIC DNA]</scope>
    <source>
        <strain evidence="6 7">KTB 131</strain>
    </source>
</reference>
<dbReference type="Proteomes" id="UP000192527">
    <property type="component" value="Chromosome"/>
</dbReference>
<protein>
    <submittedName>
        <fullName evidence="6">Cytochrome c oxidase assembly protein</fullName>
    </submittedName>
</protein>
<dbReference type="KEGG" id="hmn:HM131_19750"/>
<dbReference type="OrthoDB" id="9811998at2"/>
<evidence type="ECO:0000256" key="2">
    <source>
        <dbReference type="ARBA" id="ARBA00023008"/>
    </source>
</evidence>
<dbReference type="Pfam" id="PF02630">
    <property type="entry name" value="SCO1-SenC"/>
    <property type="match status" value="1"/>
</dbReference>
<gene>
    <name evidence="6" type="ORF">HM131_19750</name>
</gene>